<reference evidence="1" key="1">
    <citation type="submission" date="2025-03" db="EMBL/GenBank/DDBJ databases">
        <authorList>
            <consortium name="ELIXIR-Norway"/>
            <consortium name="Elixir Norway"/>
        </authorList>
    </citation>
    <scope>NUCLEOTIDE SEQUENCE</scope>
</reference>
<evidence type="ECO:0000313" key="2">
    <source>
        <dbReference type="Proteomes" id="UP001162501"/>
    </source>
</evidence>
<name>A0ACB1KHV5_RANTA</name>
<sequence>MSQGQVAVLARSHLCLQALEGSLQLIVVVLQVLWAEPDTSTSHCGHQSQEQDMEPAPREQRLCWGSCKISPLLQDLPAIVNAFLGTQGDDLLWEGEPAAIIHTAEEAGPEHLGHKGRCRGLADTVLQDLHAGTSAMKSAASSRTFCDLTTCAQRAQPPPDSCCREQGARRTCGDCRLQGDGPSTGLRAICLRPCGGMHMRGHPRELLSEQAMASRLSSKKVGLGRHMPTEGNPVCAEKLKMGFRRGRAA</sequence>
<organism evidence="1 2">
    <name type="scientific">Rangifer tarandus platyrhynchus</name>
    <name type="common">Svalbard reindeer</name>
    <dbReference type="NCBI Taxonomy" id="3082113"/>
    <lineage>
        <taxon>Eukaryota</taxon>
        <taxon>Metazoa</taxon>
        <taxon>Chordata</taxon>
        <taxon>Craniata</taxon>
        <taxon>Vertebrata</taxon>
        <taxon>Euteleostomi</taxon>
        <taxon>Mammalia</taxon>
        <taxon>Eutheria</taxon>
        <taxon>Laurasiatheria</taxon>
        <taxon>Artiodactyla</taxon>
        <taxon>Ruminantia</taxon>
        <taxon>Pecora</taxon>
        <taxon>Cervidae</taxon>
        <taxon>Odocoileinae</taxon>
        <taxon>Rangifer</taxon>
    </lineage>
</organism>
<dbReference type="EMBL" id="CATOBB020001013">
    <property type="protein sequence ID" value="CAM9228631.1"/>
    <property type="molecule type" value="Genomic_DNA"/>
</dbReference>
<proteinExistence type="predicted"/>
<protein>
    <submittedName>
        <fullName evidence="1">Uncharacterized protein</fullName>
    </submittedName>
</protein>
<dbReference type="Proteomes" id="UP001162501">
    <property type="component" value="Unassembled WGS sequence"/>
</dbReference>
<gene>
    <name evidence="1" type="ORF">MRATA1EN22A_LOCUS30165</name>
</gene>
<accession>A0ACB1KHV5</accession>
<comment type="caution">
    <text evidence="1">The sequence shown here is derived from an EMBL/GenBank/DDBJ whole genome shotgun (WGS) entry which is preliminary data.</text>
</comment>
<evidence type="ECO:0000313" key="1">
    <source>
        <dbReference type="EMBL" id="CAM9228631.1"/>
    </source>
</evidence>